<dbReference type="EMBL" id="LRPC01000016">
    <property type="protein sequence ID" value="KYG75537.1"/>
    <property type="molecule type" value="Genomic_DNA"/>
</dbReference>
<sequence length="132" mass="14325">MTSKSDLSKLTEHPNARSLERHGHDVTDEVLIKRANTGVAPDGSKRPTPPLYSSKFESSDRVREALQNTGPGTSGFNPSSIQNSFVQKLTASLPFGYGYPSGGGSKVTMYSVQAIYSKVNGVWMLKSMYPNP</sequence>
<evidence type="ECO:0000313" key="2">
    <source>
        <dbReference type="EMBL" id="KYG75537.1"/>
    </source>
</evidence>
<comment type="caution">
    <text evidence="2">The sequence shown here is derived from an EMBL/GenBank/DDBJ whole genome shotgun (WGS) entry which is preliminary data.</text>
</comment>
<protein>
    <recommendedName>
        <fullName evidence="4">Bacterial CdiA-CT RNAse A domain-containing protein</fullName>
    </recommendedName>
</protein>
<gene>
    <name evidence="2" type="ORF">AWW68_19690</name>
</gene>
<evidence type="ECO:0000256" key="1">
    <source>
        <dbReference type="SAM" id="MobiDB-lite"/>
    </source>
</evidence>
<name>A0A150X9W8_9BACT</name>
<keyword evidence="3" id="KW-1185">Reference proteome</keyword>
<evidence type="ECO:0008006" key="4">
    <source>
        <dbReference type="Google" id="ProtNLM"/>
    </source>
</evidence>
<feature type="compositionally biased region" description="Polar residues" evidence="1">
    <location>
        <begin position="66"/>
        <end position="79"/>
    </location>
</feature>
<dbReference type="AlphaFoldDB" id="A0A150X9W8"/>
<accession>A0A150X9W8</accession>
<feature type="region of interest" description="Disordered" evidence="1">
    <location>
        <begin position="1"/>
        <end position="79"/>
    </location>
</feature>
<organism evidence="2 3">
    <name type="scientific">Roseivirga spongicola</name>
    <dbReference type="NCBI Taxonomy" id="333140"/>
    <lineage>
        <taxon>Bacteria</taxon>
        <taxon>Pseudomonadati</taxon>
        <taxon>Bacteroidota</taxon>
        <taxon>Cytophagia</taxon>
        <taxon>Cytophagales</taxon>
        <taxon>Roseivirgaceae</taxon>
        <taxon>Roseivirga</taxon>
    </lineage>
</organism>
<evidence type="ECO:0000313" key="3">
    <source>
        <dbReference type="Proteomes" id="UP000075606"/>
    </source>
</evidence>
<proteinExistence type="predicted"/>
<dbReference type="Proteomes" id="UP000075606">
    <property type="component" value="Unassembled WGS sequence"/>
</dbReference>
<dbReference type="STRING" id="333140.AWW68_19690"/>
<reference evidence="2 3" key="1">
    <citation type="submission" date="2016-01" db="EMBL/GenBank/DDBJ databases">
        <title>Genome sequencing of Roseivirga spongicola UST030701-084.</title>
        <authorList>
            <person name="Selvaratnam C."/>
            <person name="Thevarajoo S."/>
            <person name="Goh K.M."/>
            <person name="Ee R."/>
            <person name="Chan K.-G."/>
            <person name="Chong C.S."/>
        </authorList>
    </citation>
    <scope>NUCLEOTIDE SEQUENCE [LARGE SCALE GENOMIC DNA]</scope>
    <source>
        <strain evidence="2 3">UST030701-084</strain>
    </source>
</reference>
<feature type="compositionally biased region" description="Basic and acidic residues" evidence="1">
    <location>
        <begin position="1"/>
        <end position="32"/>
    </location>
</feature>